<reference evidence="2 3" key="1">
    <citation type="submission" date="2015-12" db="EMBL/GenBank/DDBJ databases">
        <title>Dictyostelia acquired genes for synthesis and detection of signals that induce cell-type specialization by lateral gene transfer from prokaryotes.</title>
        <authorList>
            <person name="Gloeckner G."/>
            <person name="Schaap P."/>
        </authorList>
    </citation>
    <scope>NUCLEOTIDE SEQUENCE [LARGE SCALE GENOMIC DNA]</scope>
    <source>
        <strain evidence="2 3">TK</strain>
    </source>
</reference>
<evidence type="ECO:0000313" key="3">
    <source>
        <dbReference type="Proteomes" id="UP000076078"/>
    </source>
</evidence>
<comment type="caution">
    <text evidence="2">The sequence shown here is derived from an EMBL/GenBank/DDBJ whole genome shotgun (WGS) entry which is preliminary data.</text>
</comment>
<organism evidence="2 3">
    <name type="scientific">Tieghemostelium lacteum</name>
    <name type="common">Slime mold</name>
    <name type="synonym">Dictyostelium lacteum</name>
    <dbReference type="NCBI Taxonomy" id="361077"/>
    <lineage>
        <taxon>Eukaryota</taxon>
        <taxon>Amoebozoa</taxon>
        <taxon>Evosea</taxon>
        <taxon>Eumycetozoa</taxon>
        <taxon>Dictyostelia</taxon>
        <taxon>Dictyosteliales</taxon>
        <taxon>Raperosteliaceae</taxon>
        <taxon>Tieghemostelium</taxon>
    </lineage>
</organism>
<evidence type="ECO:0000313" key="2">
    <source>
        <dbReference type="EMBL" id="KYQ93204.1"/>
    </source>
</evidence>
<keyword evidence="1" id="KW-0732">Signal</keyword>
<feature type="chain" id="PRO_5007593293" evidence="1">
    <location>
        <begin position="26"/>
        <end position="315"/>
    </location>
</feature>
<dbReference type="EMBL" id="LODT01000028">
    <property type="protein sequence ID" value="KYQ93204.1"/>
    <property type="molecule type" value="Genomic_DNA"/>
</dbReference>
<dbReference type="FunCoup" id="A0A151ZH64">
    <property type="interactions" value="3"/>
</dbReference>
<dbReference type="Proteomes" id="UP000076078">
    <property type="component" value="Unassembled WGS sequence"/>
</dbReference>
<dbReference type="InParanoid" id="A0A151ZH64"/>
<keyword evidence="3" id="KW-1185">Reference proteome</keyword>
<sequence>MNITSKKSVITILLIGLVCLLVIRGQPTTLYSLSGVSQNEFVTVDLGSGSATSPKNCYLFNVFLLGMLSAQSEGVTYITMGYETIGQYQYNVDTNKYVSTVNISAPTQLEMLPQPYGYDPVNNRAFGVGIPQNGFSSTVTVNVYDFGSEQSSSTSLGFSDYSWDTLPNGYYDQYSGNYYIFQQYYSGINLITFNTDTLQFNTTTFDGKLDTGYVLTNLQGQLFFLDMPSSGSDYVLYTVDIGSQSFKQVLSVTSEGYSEDSLFPWVTDNGNYLVLLSGSNDAVLFTTIDLTSYQILSTSQNTASLPSQVKYLSIF</sequence>
<dbReference type="OMA" id="ITIKFEM"/>
<proteinExistence type="predicted"/>
<dbReference type="AlphaFoldDB" id="A0A151ZH64"/>
<gene>
    <name evidence="2" type="ORF">DLAC_05843</name>
</gene>
<accession>A0A151ZH64</accession>
<protein>
    <submittedName>
        <fullName evidence="2">Uncharacterized protein</fullName>
    </submittedName>
</protein>
<feature type="signal peptide" evidence="1">
    <location>
        <begin position="1"/>
        <end position="25"/>
    </location>
</feature>
<name>A0A151ZH64_TIELA</name>
<evidence type="ECO:0000256" key="1">
    <source>
        <dbReference type="SAM" id="SignalP"/>
    </source>
</evidence>